<keyword evidence="3" id="KW-0547">Nucleotide-binding</keyword>
<sequence length="308" mass="34174">MESVIKFNHVSKKFRQEEALKDVTCEIFAGEIYGLIGKNGAGKTTLLKLLTGLLTPTTGEVALFSSSNRNEFLVSLKRTGSVIETPTAFPNLSARQNLSYYCKLRGVVEEKKAIQEALEMVSLADNNKKFKQFSLGMKQKLGIALALLTKPDILILDEPINGLDPLAIIEFRQLIKRLNQEYGMTIIISSHILGELYQVASKFGVLVNGGLVKEITKEEFLEQNEEYIVVKTAKAASVASMIADITKAKFKVVDDETIHIFLNEALIPQLVMAFGENLVPINEIYYSRSDLEGYFKELVTPGEEGAIC</sequence>
<protein>
    <submittedName>
        <fullName evidence="6">ABC-2 type transport system ATP-binding protein</fullName>
    </submittedName>
</protein>
<dbReference type="SUPFAM" id="SSF52540">
    <property type="entry name" value="P-loop containing nucleoside triphosphate hydrolases"/>
    <property type="match status" value="1"/>
</dbReference>
<dbReference type="PANTHER" id="PTHR43335">
    <property type="entry name" value="ABC TRANSPORTER, ATP-BINDING PROTEIN"/>
    <property type="match status" value="1"/>
</dbReference>
<organism evidence="6 7">
    <name type="scientific">Granulicatella balaenopterae</name>
    <dbReference type="NCBI Taxonomy" id="137733"/>
    <lineage>
        <taxon>Bacteria</taxon>
        <taxon>Bacillati</taxon>
        <taxon>Bacillota</taxon>
        <taxon>Bacilli</taxon>
        <taxon>Lactobacillales</taxon>
        <taxon>Carnobacteriaceae</taxon>
        <taxon>Granulicatella</taxon>
    </lineage>
</organism>
<evidence type="ECO:0000256" key="3">
    <source>
        <dbReference type="ARBA" id="ARBA00022741"/>
    </source>
</evidence>
<evidence type="ECO:0000313" key="6">
    <source>
        <dbReference type="EMBL" id="SEQ58872.1"/>
    </source>
</evidence>
<keyword evidence="4 6" id="KW-0067">ATP-binding</keyword>
<dbReference type="RefSeq" id="WP_089745613.1">
    <property type="nucleotide sequence ID" value="NZ_FOGF01000002.1"/>
</dbReference>
<dbReference type="GO" id="GO:0005524">
    <property type="term" value="F:ATP binding"/>
    <property type="evidence" value="ECO:0007669"/>
    <property type="project" value="UniProtKB-KW"/>
</dbReference>
<dbReference type="SMART" id="SM00382">
    <property type="entry name" value="AAA"/>
    <property type="match status" value="1"/>
</dbReference>
<dbReference type="InterPro" id="IPR017871">
    <property type="entry name" value="ABC_transporter-like_CS"/>
</dbReference>
<proteinExistence type="inferred from homology"/>
<dbReference type="EMBL" id="FOGF01000002">
    <property type="protein sequence ID" value="SEQ58872.1"/>
    <property type="molecule type" value="Genomic_DNA"/>
</dbReference>
<dbReference type="STRING" id="137733.SAMN05421767_10233"/>
<dbReference type="AlphaFoldDB" id="A0A1H9H963"/>
<keyword evidence="7" id="KW-1185">Reference proteome</keyword>
<dbReference type="InterPro" id="IPR027417">
    <property type="entry name" value="P-loop_NTPase"/>
</dbReference>
<dbReference type="InterPro" id="IPR003439">
    <property type="entry name" value="ABC_transporter-like_ATP-bd"/>
</dbReference>
<evidence type="ECO:0000259" key="5">
    <source>
        <dbReference type="PROSITE" id="PS50893"/>
    </source>
</evidence>
<dbReference type="PANTHER" id="PTHR43335:SF8">
    <property type="entry name" value="ABC TRANSPORTER, ATP-BINDING PROTEIN"/>
    <property type="match status" value="1"/>
</dbReference>
<dbReference type="PROSITE" id="PS00211">
    <property type="entry name" value="ABC_TRANSPORTER_1"/>
    <property type="match status" value="1"/>
</dbReference>
<dbReference type="InterPro" id="IPR003593">
    <property type="entry name" value="AAA+_ATPase"/>
</dbReference>
<comment type="similarity">
    <text evidence="1">Belongs to the ABC transporter superfamily.</text>
</comment>
<dbReference type="Proteomes" id="UP000198556">
    <property type="component" value="Unassembled WGS sequence"/>
</dbReference>
<evidence type="ECO:0000313" key="7">
    <source>
        <dbReference type="Proteomes" id="UP000198556"/>
    </source>
</evidence>
<dbReference type="Pfam" id="PF00005">
    <property type="entry name" value="ABC_tran"/>
    <property type="match status" value="1"/>
</dbReference>
<keyword evidence="2" id="KW-0813">Transport</keyword>
<feature type="domain" description="ABC transporter" evidence="5">
    <location>
        <begin position="5"/>
        <end position="233"/>
    </location>
</feature>
<dbReference type="PROSITE" id="PS50893">
    <property type="entry name" value="ABC_TRANSPORTER_2"/>
    <property type="match status" value="1"/>
</dbReference>
<dbReference type="OrthoDB" id="9804819at2"/>
<evidence type="ECO:0000256" key="1">
    <source>
        <dbReference type="ARBA" id="ARBA00005417"/>
    </source>
</evidence>
<gene>
    <name evidence="6" type="ORF">SAMN05421767_10233</name>
</gene>
<name>A0A1H9H963_9LACT</name>
<dbReference type="GO" id="GO:0016887">
    <property type="term" value="F:ATP hydrolysis activity"/>
    <property type="evidence" value="ECO:0007669"/>
    <property type="project" value="InterPro"/>
</dbReference>
<evidence type="ECO:0000256" key="4">
    <source>
        <dbReference type="ARBA" id="ARBA00022840"/>
    </source>
</evidence>
<accession>A0A1H9H963</accession>
<evidence type="ECO:0000256" key="2">
    <source>
        <dbReference type="ARBA" id="ARBA00022448"/>
    </source>
</evidence>
<dbReference type="Gene3D" id="3.40.50.300">
    <property type="entry name" value="P-loop containing nucleotide triphosphate hydrolases"/>
    <property type="match status" value="1"/>
</dbReference>
<reference evidence="6 7" key="1">
    <citation type="submission" date="2016-10" db="EMBL/GenBank/DDBJ databases">
        <authorList>
            <person name="de Groot N.N."/>
        </authorList>
    </citation>
    <scope>NUCLEOTIDE SEQUENCE [LARGE SCALE GENOMIC DNA]</scope>
    <source>
        <strain evidence="6 7">DSM 15827</strain>
    </source>
</reference>